<protein>
    <submittedName>
        <fullName evidence="1">Uncharacterized protein</fullName>
    </submittedName>
</protein>
<dbReference type="AlphaFoldDB" id="A0A974HMX4"/>
<organism evidence="1 2">
    <name type="scientific">Xenopus laevis</name>
    <name type="common">African clawed frog</name>
    <dbReference type="NCBI Taxonomy" id="8355"/>
    <lineage>
        <taxon>Eukaryota</taxon>
        <taxon>Metazoa</taxon>
        <taxon>Chordata</taxon>
        <taxon>Craniata</taxon>
        <taxon>Vertebrata</taxon>
        <taxon>Euteleostomi</taxon>
        <taxon>Amphibia</taxon>
        <taxon>Batrachia</taxon>
        <taxon>Anura</taxon>
        <taxon>Pipoidea</taxon>
        <taxon>Pipidae</taxon>
        <taxon>Xenopodinae</taxon>
        <taxon>Xenopus</taxon>
        <taxon>Xenopus</taxon>
    </lineage>
</organism>
<dbReference type="Proteomes" id="UP000694892">
    <property type="component" value="Chromosome 4L"/>
</dbReference>
<name>A0A974HMX4_XENLA</name>
<sequence>MELATCWILDASHMAPEYLYCILNKTSFNNRRLLRYLCSIPAITEGDLIVLNFICGNVNYFSYMPLYQHYWALPKI</sequence>
<gene>
    <name evidence="1" type="ORF">XELAEV_18022125mg</name>
</gene>
<proteinExistence type="predicted"/>
<accession>A0A974HMX4</accession>
<dbReference type="EMBL" id="CM004472">
    <property type="protein sequence ID" value="OCT83987.1"/>
    <property type="molecule type" value="Genomic_DNA"/>
</dbReference>
<evidence type="ECO:0000313" key="1">
    <source>
        <dbReference type="EMBL" id="OCT83987.1"/>
    </source>
</evidence>
<reference evidence="2" key="1">
    <citation type="journal article" date="2016" name="Nature">
        <title>Genome evolution in the allotetraploid frog Xenopus laevis.</title>
        <authorList>
            <person name="Session A.M."/>
            <person name="Uno Y."/>
            <person name="Kwon T."/>
            <person name="Chapman J.A."/>
            <person name="Toyoda A."/>
            <person name="Takahashi S."/>
            <person name="Fukui A."/>
            <person name="Hikosaka A."/>
            <person name="Suzuki A."/>
            <person name="Kondo M."/>
            <person name="van Heeringen S.J."/>
            <person name="Quigley I."/>
            <person name="Heinz S."/>
            <person name="Ogino H."/>
            <person name="Ochi H."/>
            <person name="Hellsten U."/>
            <person name="Lyons J.B."/>
            <person name="Simakov O."/>
            <person name="Putnam N."/>
            <person name="Stites J."/>
            <person name="Kuroki Y."/>
            <person name="Tanaka T."/>
            <person name="Michiue T."/>
            <person name="Watanabe M."/>
            <person name="Bogdanovic O."/>
            <person name="Lister R."/>
            <person name="Georgiou G."/>
            <person name="Paranjpe S.S."/>
            <person name="van Kruijsbergen I."/>
            <person name="Shu S."/>
            <person name="Carlson J."/>
            <person name="Kinoshita T."/>
            <person name="Ohta Y."/>
            <person name="Mawaribuchi S."/>
            <person name="Jenkins J."/>
            <person name="Grimwood J."/>
            <person name="Schmutz J."/>
            <person name="Mitros T."/>
            <person name="Mozaffari S.V."/>
            <person name="Suzuki Y."/>
            <person name="Haramoto Y."/>
            <person name="Yamamoto T.S."/>
            <person name="Takagi C."/>
            <person name="Heald R."/>
            <person name="Miller K."/>
            <person name="Haudenschild C."/>
            <person name="Kitzman J."/>
            <person name="Nakayama T."/>
            <person name="Izutsu Y."/>
            <person name="Robert J."/>
            <person name="Fortriede J."/>
            <person name="Burns K."/>
            <person name="Lotay V."/>
            <person name="Karimi K."/>
            <person name="Yasuoka Y."/>
            <person name="Dichmann D.S."/>
            <person name="Flajnik M.F."/>
            <person name="Houston D.W."/>
            <person name="Shendure J."/>
            <person name="DuPasquier L."/>
            <person name="Vize P.D."/>
            <person name="Zorn A.M."/>
            <person name="Ito M."/>
            <person name="Marcotte E.M."/>
            <person name="Wallingford J.B."/>
            <person name="Ito Y."/>
            <person name="Asashima M."/>
            <person name="Ueno N."/>
            <person name="Matsuda Y."/>
            <person name="Veenstra G.J."/>
            <person name="Fujiyama A."/>
            <person name="Harland R.M."/>
            <person name="Taira M."/>
            <person name="Rokhsar D.S."/>
        </authorList>
    </citation>
    <scope>NUCLEOTIDE SEQUENCE [LARGE SCALE GENOMIC DNA]</scope>
    <source>
        <strain evidence="2">J</strain>
    </source>
</reference>
<evidence type="ECO:0000313" key="2">
    <source>
        <dbReference type="Proteomes" id="UP000694892"/>
    </source>
</evidence>